<dbReference type="KEGG" id="tpsc:RBB77_08765"/>
<keyword evidence="1" id="KW-1133">Transmembrane helix</keyword>
<proteinExistence type="predicted"/>
<reference evidence="2" key="2">
    <citation type="journal article" date="2024" name="Environ. Microbiol.">
        <title>Genome analysis and description of Tunturibacter gen. nov. expands the diversity of Terriglobia in tundra soils.</title>
        <authorList>
            <person name="Messyasz A."/>
            <person name="Mannisto M.K."/>
            <person name="Kerkhof L.J."/>
            <person name="Haggblom M.M."/>
        </authorList>
    </citation>
    <scope>NUCLEOTIDE SEQUENCE</scope>
    <source>
        <strain evidence="2">X5P6</strain>
    </source>
</reference>
<name>A0AAU7ZVA9_9BACT</name>
<gene>
    <name evidence="2" type="ORF">RBB77_08765</name>
</gene>
<organism evidence="2">
    <name type="scientific">Tunturiibacter psychrotolerans</name>
    <dbReference type="NCBI Taxonomy" id="3069686"/>
    <lineage>
        <taxon>Bacteria</taxon>
        <taxon>Pseudomonadati</taxon>
        <taxon>Acidobacteriota</taxon>
        <taxon>Terriglobia</taxon>
        <taxon>Terriglobales</taxon>
        <taxon>Acidobacteriaceae</taxon>
        <taxon>Tunturiibacter</taxon>
    </lineage>
</organism>
<protein>
    <submittedName>
        <fullName evidence="2">Uncharacterized protein</fullName>
    </submittedName>
</protein>
<dbReference type="AlphaFoldDB" id="A0AAU7ZVA9"/>
<evidence type="ECO:0000256" key="1">
    <source>
        <dbReference type="SAM" id="Phobius"/>
    </source>
</evidence>
<dbReference type="RefSeq" id="WP_353066585.1">
    <property type="nucleotide sequence ID" value="NZ_CP132942.1"/>
</dbReference>
<keyword evidence="1" id="KW-0812">Transmembrane</keyword>
<feature type="transmembrane region" description="Helical" evidence="1">
    <location>
        <begin position="12"/>
        <end position="39"/>
    </location>
</feature>
<feature type="transmembrane region" description="Helical" evidence="1">
    <location>
        <begin position="94"/>
        <end position="113"/>
    </location>
</feature>
<keyword evidence="1" id="KW-0472">Membrane</keyword>
<sequence>MMNLRTLSRVCVGAAGLILLLETLFGMFAVLGIGFSMLLDVATDLCLTMAFPIYLVGFRSLAAATFGLCLLFIAQWVDMYLVSVPRHFGNMLNGWFGELLLLTILLMTFSYAATKRQVGTQQVLAFRDI</sequence>
<accession>A0AAU7ZVA9</accession>
<feature type="transmembrane region" description="Helical" evidence="1">
    <location>
        <begin position="51"/>
        <end position="74"/>
    </location>
</feature>
<reference evidence="2" key="1">
    <citation type="submission" date="2023-08" db="EMBL/GenBank/DDBJ databases">
        <authorList>
            <person name="Messyasz A."/>
            <person name="Mannisto M.K."/>
            <person name="Kerkhof L.J."/>
            <person name="Haggblom M."/>
        </authorList>
    </citation>
    <scope>NUCLEOTIDE SEQUENCE</scope>
    <source>
        <strain evidence="2">X5P6</strain>
    </source>
</reference>
<dbReference type="EMBL" id="CP132942">
    <property type="protein sequence ID" value="XCB34969.1"/>
    <property type="molecule type" value="Genomic_DNA"/>
</dbReference>
<evidence type="ECO:0000313" key="2">
    <source>
        <dbReference type="EMBL" id="XCB34969.1"/>
    </source>
</evidence>